<dbReference type="Gene3D" id="3.30.420.10">
    <property type="entry name" value="Ribonuclease H-like superfamily/Ribonuclease H"/>
    <property type="match status" value="1"/>
</dbReference>
<evidence type="ECO:0000256" key="1">
    <source>
        <dbReference type="SAM" id="MobiDB-lite"/>
    </source>
</evidence>
<evidence type="ECO:0000313" key="2">
    <source>
        <dbReference type="EMBL" id="GBP04198.1"/>
    </source>
</evidence>
<feature type="region of interest" description="Disordered" evidence="1">
    <location>
        <begin position="95"/>
        <end position="124"/>
    </location>
</feature>
<dbReference type="OrthoDB" id="5978043at2759"/>
<keyword evidence="3" id="KW-1185">Reference proteome</keyword>
<dbReference type="GO" id="GO:0003676">
    <property type="term" value="F:nucleic acid binding"/>
    <property type="evidence" value="ECO:0007669"/>
    <property type="project" value="InterPro"/>
</dbReference>
<dbReference type="AlphaFoldDB" id="A0A4C1SSH5"/>
<protein>
    <submittedName>
        <fullName evidence="2">Uncharacterized protein</fullName>
    </submittedName>
</protein>
<evidence type="ECO:0000313" key="3">
    <source>
        <dbReference type="Proteomes" id="UP000299102"/>
    </source>
</evidence>
<dbReference type="EMBL" id="BGZK01003743">
    <property type="protein sequence ID" value="GBP04198.1"/>
    <property type="molecule type" value="Genomic_DNA"/>
</dbReference>
<comment type="caution">
    <text evidence="2">The sequence shown here is derived from an EMBL/GenBank/DDBJ whole genome shotgun (WGS) entry which is preliminary data.</text>
</comment>
<gene>
    <name evidence="2" type="ORF">EVAR_74040_1</name>
</gene>
<name>A0A4C1SSH5_EUMVA</name>
<proteinExistence type="predicted"/>
<dbReference type="Proteomes" id="UP000299102">
    <property type="component" value="Unassembled WGS sequence"/>
</dbReference>
<dbReference type="InterPro" id="IPR036397">
    <property type="entry name" value="RNaseH_sf"/>
</dbReference>
<reference evidence="2 3" key="1">
    <citation type="journal article" date="2019" name="Commun. Biol.">
        <title>The bagworm genome reveals a unique fibroin gene that provides high tensile strength.</title>
        <authorList>
            <person name="Kono N."/>
            <person name="Nakamura H."/>
            <person name="Ohtoshi R."/>
            <person name="Tomita M."/>
            <person name="Numata K."/>
            <person name="Arakawa K."/>
        </authorList>
    </citation>
    <scope>NUCLEOTIDE SEQUENCE [LARGE SCALE GENOMIC DNA]</scope>
</reference>
<organism evidence="2 3">
    <name type="scientific">Eumeta variegata</name>
    <name type="common">Bagworm moth</name>
    <name type="synonym">Eumeta japonica</name>
    <dbReference type="NCBI Taxonomy" id="151549"/>
    <lineage>
        <taxon>Eukaryota</taxon>
        <taxon>Metazoa</taxon>
        <taxon>Ecdysozoa</taxon>
        <taxon>Arthropoda</taxon>
        <taxon>Hexapoda</taxon>
        <taxon>Insecta</taxon>
        <taxon>Pterygota</taxon>
        <taxon>Neoptera</taxon>
        <taxon>Endopterygota</taxon>
        <taxon>Lepidoptera</taxon>
        <taxon>Glossata</taxon>
        <taxon>Ditrysia</taxon>
        <taxon>Tineoidea</taxon>
        <taxon>Psychidae</taxon>
        <taxon>Oiketicinae</taxon>
        <taxon>Eumeta</taxon>
    </lineage>
</organism>
<accession>A0A4C1SSH5</accession>
<sequence length="124" mass="14076">MSETNSVSSLEHQVNKYLLSYRNSVHSTTGVSPAQLMLGRNVRTRLDFCVHISYYTGAVATTPSFRTPQAAYEHYNSDESDDDYTFVKCSPMLMTERGRRKSKPRQHEARIVRTSSLPKIAARS</sequence>